<dbReference type="RefSeq" id="XP_053759500.1">
    <property type="nucleotide sequence ID" value="XM_053903525.1"/>
</dbReference>
<organism evidence="2 3">
    <name type="scientific">Panthera pardus</name>
    <name type="common">Leopard</name>
    <name type="synonym">Felis pardus</name>
    <dbReference type="NCBI Taxonomy" id="9691"/>
    <lineage>
        <taxon>Eukaryota</taxon>
        <taxon>Metazoa</taxon>
        <taxon>Chordata</taxon>
        <taxon>Craniata</taxon>
        <taxon>Vertebrata</taxon>
        <taxon>Euteleostomi</taxon>
        <taxon>Mammalia</taxon>
        <taxon>Eutheria</taxon>
        <taxon>Laurasiatheria</taxon>
        <taxon>Carnivora</taxon>
        <taxon>Feliformia</taxon>
        <taxon>Felidae</taxon>
        <taxon>Pantherinae</taxon>
        <taxon>Panthera</taxon>
    </lineage>
</organism>
<feature type="region of interest" description="Disordered" evidence="1">
    <location>
        <begin position="1"/>
        <end position="125"/>
    </location>
</feature>
<name>A0A9W2VLK9_PANPR</name>
<feature type="compositionally biased region" description="Low complexity" evidence="1">
    <location>
        <begin position="36"/>
        <end position="46"/>
    </location>
</feature>
<evidence type="ECO:0000313" key="2">
    <source>
        <dbReference type="Proteomes" id="UP001165780"/>
    </source>
</evidence>
<reference evidence="3" key="1">
    <citation type="submission" date="2025-08" db="UniProtKB">
        <authorList>
            <consortium name="RefSeq"/>
        </authorList>
    </citation>
    <scope>IDENTIFICATION</scope>
    <source>
        <tissue evidence="3">Whole blood</tissue>
    </source>
</reference>
<accession>A0A9W2VLK9</accession>
<evidence type="ECO:0000313" key="3">
    <source>
        <dbReference type="RefSeq" id="XP_053759500.1"/>
    </source>
</evidence>
<dbReference type="GeneID" id="128777265"/>
<dbReference type="Proteomes" id="UP001165780">
    <property type="component" value="Unplaced"/>
</dbReference>
<sequence>MAAERRKSRQVSPAPALGPAWRSPPGCQRAGRTPHRPGSAGSAGARAGPGGGARGRPGPAPGSENLCGAPREKAGGGPGVPSRPRLLLPRGPGVSRAPTCQPSLPDVLPQQIPGSGRGVPQLLADGPPELRWEGFPFAGHFRSVRITTSERARHRHSRVARNSDSRRPETPGAGLPLGSRDPPRARHGSAAVPRWGLLRARGPRCAARPEPSKFQKPPPSPPP</sequence>
<evidence type="ECO:0000256" key="1">
    <source>
        <dbReference type="SAM" id="MobiDB-lite"/>
    </source>
</evidence>
<protein>
    <submittedName>
        <fullName evidence="3">Collagen alpha-3(IX) chain-like</fullName>
    </submittedName>
</protein>
<feature type="region of interest" description="Disordered" evidence="1">
    <location>
        <begin position="148"/>
        <end position="223"/>
    </location>
</feature>
<keyword evidence="2" id="KW-1185">Reference proteome</keyword>
<gene>
    <name evidence="3" type="primary">LOC128777265</name>
</gene>
<feature type="compositionally biased region" description="Low complexity" evidence="1">
    <location>
        <begin position="80"/>
        <end position="96"/>
    </location>
</feature>
<dbReference type="AlphaFoldDB" id="A0A9W2VLK9"/>
<proteinExistence type="predicted"/>